<proteinExistence type="predicted"/>
<dbReference type="OrthoDB" id="2086224at2"/>
<dbReference type="RefSeq" id="WP_133702678.1">
    <property type="nucleotide sequence ID" value="NZ_SNXS01000005.1"/>
</dbReference>
<dbReference type="Pfam" id="PF12697">
    <property type="entry name" value="Abhydrolase_6"/>
    <property type="match status" value="1"/>
</dbReference>
<gene>
    <name evidence="2" type="ORF">DES47_105528</name>
</gene>
<dbReference type="InterPro" id="IPR029058">
    <property type="entry name" value="AB_hydrolase_fold"/>
</dbReference>
<comment type="caution">
    <text evidence="2">The sequence shown here is derived from an EMBL/GenBank/DDBJ whole genome shotgun (WGS) entry which is preliminary data.</text>
</comment>
<dbReference type="AlphaFoldDB" id="A0A4R6QK73"/>
<dbReference type="InterPro" id="IPR000073">
    <property type="entry name" value="AB_hydrolase_1"/>
</dbReference>
<dbReference type="Proteomes" id="UP000295361">
    <property type="component" value="Unassembled WGS sequence"/>
</dbReference>
<keyword evidence="3" id="KW-1185">Reference proteome</keyword>
<dbReference type="PANTHER" id="PTHR43194">
    <property type="entry name" value="HYDROLASE ALPHA/BETA FOLD FAMILY"/>
    <property type="match status" value="1"/>
</dbReference>
<dbReference type="Gene3D" id="3.40.50.1820">
    <property type="entry name" value="alpha/beta hydrolase"/>
    <property type="match status" value="1"/>
</dbReference>
<feature type="domain" description="AB hydrolase-1" evidence="1">
    <location>
        <begin position="4"/>
        <end position="227"/>
    </location>
</feature>
<dbReference type="InParanoid" id="A0A4R6QK73"/>
<dbReference type="PANTHER" id="PTHR43194:SF5">
    <property type="entry name" value="PIMELOYL-[ACYL-CARRIER PROTEIN] METHYL ESTER ESTERASE"/>
    <property type="match status" value="1"/>
</dbReference>
<dbReference type="PRINTS" id="PR00111">
    <property type="entry name" value="ABHYDROLASE"/>
</dbReference>
<protein>
    <submittedName>
        <fullName evidence="2">Pimeloyl-ACP methyl ester carboxylesterase</fullName>
    </submittedName>
</protein>
<dbReference type="SUPFAM" id="SSF53474">
    <property type="entry name" value="alpha/beta-Hydrolases"/>
    <property type="match status" value="1"/>
</dbReference>
<organism evidence="2 3">
    <name type="scientific">Roseateles toxinivorans</name>
    <dbReference type="NCBI Taxonomy" id="270368"/>
    <lineage>
        <taxon>Bacteria</taxon>
        <taxon>Pseudomonadati</taxon>
        <taxon>Pseudomonadota</taxon>
        <taxon>Betaproteobacteria</taxon>
        <taxon>Burkholderiales</taxon>
        <taxon>Sphaerotilaceae</taxon>
        <taxon>Roseateles</taxon>
    </lineage>
</organism>
<reference evidence="2 3" key="1">
    <citation type="submission" date="2019-03" db="EMBL/GenBank/DDBJ databases">
        <title>Genomic Encyclopedia of Type Strains, Phase IV (KMG-IV): sequencing the most valuable type-strain genomes for metagenomic binning, comparative biology and taxonomic classification.</title>
        <authorList>
            <person name="Goeker M."/>
        </authorList>
    </citation>
    <scope>NUCLEOTIDE SEQUENCE [LARGE SCALE GENOMIC DNA]</scope>
    <source>
        <strain evidence="2 3">DSM 16998</strain>
    </source>
</reference>
<dbReference type="EMBL" id="SNXS01000005">
    <property type="protein sequence ID" value="TDP63521.1"/>
    <property type="molecule type" value="Genomic_DNA"/>
</dbReference>
<evidence type="ECO:0000313" key="2">
    <source>
        <dbReference type="EMBL" id="TDP63521.1"/>
    </source>
</evidence>
<dbReference type="InterPro" id="IPR050228">
    <property type="entry name" value="Carboxylesterase_BioH"/>
</dbReference>
<evidence type="ECO:0000313" key="3">
    <source>
        <dbReference type="Proteomes" id="UP000295361"/>
    </source>
</evidence>
<name>A0A4R6QK73_9BURK</name>
<accession>A0A4R6QK73</accession>
<sequence>MTTLVLLPGLGCDARIWADQRPLFEGHAVREAQLHAGCDSLPEAARALLDELPGDLLLCGASLGGMLALEVHAQAPQRVRGLALLGTSARPDTPERTAMRVEGIRLMQAALDGKPAGFAALLQANLPFAMHGEALDDKPLVARFMTMLREAGPAELIRQNRMSMTRRDHRSTLARVRCPTLVLCGDDDQVTPPEHAQELAANIAGAELRLIPRCGHMLTMEKPAAVNTALQGWLAQLSS</sequence>
<evidence type="ECO:0000259" key="1">
    <source>
        <dbReference type="Pfam" id="PF12697"/>
    </source>
</evidence>